<gene>
    <name evidence="2" type="ORF">N0F65_009281</name>
</gene>
<dbReference type="EMBL" id="DAKRPA010000182">
    <property type="protein sequence ID" value="DAZ95980.1"/>
    <property type="molecule type" value="Genomic_DNA"/>
</dbReference>
<evidence type="ECO:0000313" key="3">
    <source>
        <dbReference type="Proteomes" id="UP001146120"/>
    </source>
</evidence>
<feature type="transmembrane region" description="Helical" evidence="1">
    <location>
        <begin position="73"/>
        <end position="99"/>
    </location>
</feature>
<dbReference type="Proteomes" id="UP001146120">
    <property type="component" value="Unassembled WGS sequence"/>
</dbReference>
<comment type="caution">
    <text evidence="2">The sequence shown here is derived from an EMBL/GenBank/DDBJ whole genome shotgun (WGS) entry which is preliminary data.</text>
</comment>
<keyword evidence="1" id="KW-0812">Transmembrane</keyword>
<organism evidence="2 3">
    <name type="scientific">Lagenidium giganteum</name>
    <dbReference type="NCBI Taxonomy" id="4803"/>
    <lineage>
        <taxon>Eukaryota</taxon>
        <taxon>Sar</taxon>
        <taxon>Stramenopiles</taxon>
        <taxon>Oomycota</taxon>
        <taxon>Peronosporomycetes</taxon>
        <taxon>Pythiales</taxon>
        <taxon>Pythiaceae</taxon>
    </lineage>
</organism>
<name>A0AAV2YPQ7_9STRA</name>
<evidence type="ECO:0000256" key="1">
    <source>
        <dbReference type="SAM" id="Phobius"/>
    </source>
</evidence>
<sequence length="166" mass="18860">MTDFERGDQFGFLYENRDACNLIALLQLGVTIVSFLFTYTVWWCGFFGVIVALMGYYGSVEPVIQSKVSFIQFYYFGNCFMLVLQCVSGVLILVLISEWKAFDLWAWLVLVFGSMSFAVQIYVTYIAVQRSHAYRAELMRNPPPAENAYDGTSSSTAYTAMAPMKK</sequence>
<accession>A0AAV2YPQ7</accession>
<keyword evidence="1" id="KW-0472">Membrane</keyword>
<protein>
    <recommendedName>
        <fullName evidence="4">Transmembrane protein</fullName>
    </recommendedName>
</protein>
<keyword evidence="1" id="KW-1133">Transmembrane helix</keyword>
<keyword evidence="3" id="KW-1185">Reference proteome</keyword>
<reference evidence="2" key="2">
    <citation type="journal article" date="2023" name="Microbiol Resour">
        <title>Decontamination and Annotation of the Draft Genome Sequence of the Oomycete Lagenidium giganteum ARSEF 373.</title>
        <authorList>
            <person name="Morgan W.R."/>
            <person name="Tartar A."/>
        </authorList>
    </citation>
    <scope>NUCLEOTIDE SEQUENCE</scope>
    <source>
        <strain evidence="2">ARSEF 373</strain>
    </source>
</reference>
<feature type="transmembrane region" description="Helical" evidence="1">
    <location>
        <begin position="105"/>
        <end position="128"/>
    </location>
</feature>
<evidence type="ECO:0008006" key="4">
    <source>
        <dbReference type="Google" id="ProtNLM"/>
    </source>
</evidence>
<proteinExistence type="predicted"/>
<dbReference type="AlphaFoldDB" id="A0AAV2YPQ7"/>
<evidence type="ECO:0000313" key="2">
    <source>
        <dbReference type="EMBL" id="DAZ95980.1"/>
    </source>
</evidence>
<reference evidence="2" key="1">
    <citation type="submission" date="2022-11" db="EMBL/GenBank/DDBJ databases">
        <authorList>
            <person name="Morgan W.R."/>
            <person name="Tartar A."/>
        </authorList>
    </citation>
    <scope>NUCLEOTIDE SEQUENCE</scope>
    <source>
        <strain evidence="2">ARSEF 373</strain>
    </source>
</reference>
<feature type="transmembrane region" description="Helical" evidence="1">
    <location>
        <begin position="22"/>
        <end position="53"/>
    </location>
</feature>